<keyword evidence="2" id="KW-1185">Reference proteome</keyword>
<dbReference type="InterPro" id="IPR015001">
    <property type="entry name" value="DUF1850"/>
</dbReference>
<dbReference type="OrthoDB" id="4411648at2"/>
<gene>
    <name evidence="1" type="ORF">EDD68_12239</name>
</gene>
<organism evidence="1 2">
    <name type="scientific">Melghiribacillus thermohalophilus</name>
    <dbReference type="NCBI Taxonomy" id="1324956"/>
    <lineage>
        <taxon>Bacteria</taxon>
        <taxon>Bacillati</taxon>
        <taxon>Bacillota</taxon>
        <taxon>Bacilli</taxon>
        <taxon>Bacillales</taxon>
        <taxon>Bacillaceae</taxon>
        <taxon>Melghiribacillus</taxon>
    </lineage>
</organism>
<dbReference type="RefSeq" id="WP_132372709.1">
    <property type="nucleotide sequence ID" value="NZ_SMAN01000022.1"/>
</dbReference>
<reference evidence="1 2" key="1">
    <citation type="submission" date="2019-03" db="EMBL/GenBank/DDBJ databases">
        <title>Genomic Encyclopedia of Type Strains, Phase IV (KMG-IV): sequencing the most valuable type-strain genomes for metagenomic binning, comparative biology and taxonomic classification.</title>
        <authorList>
            <person name="Goeker M."/>
        </authorList>
    </citation>
    <scope>NUCLEOTIDE SEQUENCE [LARGE SCALE GENOMIC DNA]</scope>
    <source>
        <strain evidence="1 2">DSM 25894</strain>
    </source>
</reference>
<evidence type="ECO:0000313" key="2">
    <source>
        <dbReference type="Proteomes" id="UP000294650"/>
    </source>
</evidence>
<dbReference type="Proteomes" id="UP000294650">
    <property type="component" value="Unassembled WGS sequence"/>
</dbReference>
<comment type="caution">
    <text evidence="1">The sequence shown here is derived from an EMBL/GenBank/DDBJ whole genome shotgun (WGS) entry which is preliminary data.</text>
</comment>
<dbReference type="AlphaFoldDB" id="A0A4R3MTS7"/>
<evidence type="ECO:0000313" key="1">
    <source>
        <dbReference type="EMBL" id="TCT18276.1"/>
    </source>
</evidence>
<protein>
    <submittedName>
        <fullName evidence="1">Uncharacterized protein DUF1850</fullName>
    </submittedName>
</protein>
<accession>A0A4R3MTS7</accession>
<proteinExistence type="predicted"/>
<dbReference type="EMBL" id="SMAN01000022">
    <property type="protein sequence ID" value="TCT18276.1"/>
    <property type="molecule type" value="Genomic_DNA"/>
</dbReference>
<name>A0A4R3MTS7_9BACI</name>
<sequence>MKHLKVMVLVLTIAAVLLWTVNIDVLAVRLGEDMIYAIRMNEEKSFSIRWTHSVEKEEWEEFFQFEGENINLDSTRFKTFGAGVPNNAGTNSFIRDGWVYMVNINRYVGDELTVRSGKTTGHRLIYQRQMFPLPYQQNSYVICRERIPFASYLFHTISKNM</sequence>
<dbReference type="Pfam" id="PF08905">
    <property type="entry name" value="DUF1850"/>
    <property type="match status" value="1"/>
</dbReference>